<dbReference type="RefSeq" id="WP_201947851.1">
    <property type="nucleotide sequence ID" value="NZ_JAERRJ010000005.1"/>
</dbReference>
<feature type="signal peptide" evidence="1">
    <location>
        <begin position="1"/>
        <end position="24"/>
    </location>
</feature>
<sequence length="97" mass="9762">MRRLVFSAAAALAVGAFAAPAATAAPLDIEPVAPVADSGSSDFLMLPPYMAYLGSAVVMGCKTVPGDTNPNPAPEPPYCAFLRGIYSGSSSISGGNR</sequence>
<gene>
    <name evidence="2" type="ORF">JK358_14565</name>
</gene>
<proteinExistence type="predicted"/>
<evidence type="ECO:0000313" key="3">
    <source>
        <dbReference type="Proteomes" id="UP000602198"/>
    </source>
</evidence>
<dbReference type="Proteomes" id="UP000602198">
    <property type="component" value="Unassembled WGS sequence"/>
</dbReference>
<reference evidence="2 3" key="1">
    <citation type="submission" date="2021-01" db="EMBL/GenBank/DDBJ databases">
        <title>WGS of actinomycetes isolated from Thailand.</title>
        <authorList>
            <person name="Thawai C."/>
        </authorList>
    </citation>
    <scope>NUCLEOTIDE SEQUENCE [LARGE SCALE GENOMIC DNA]</scope>
    <source>
        <strain evidence="2 3">LPG 2</strain>
    </source>
</reference>
<organism evidence="2 3">
    <name type="scientific">Nocardia acididurans</name>
    <dbReference type="NCBI Taxonomy" id="2802282"/>
    <lineage>
        <taxon>Bacteria</taxon>
        <taxon>Bacillati</taxon>
        <taxon>Actinomycetota</taxon>
        <taxon>Actinomycetes</taxon>
        <taxon>Mycobacteriales</taxon>
        <taxon>Nocardiaceae</taxon>
        <taxon>Nocardia</taxon>
    </lineage>
</organism>
<keyword evidence="1" id="KW-0732">Signal</keyword>
<evidence type="ECO:0000256" key="1">
    <source>
        <dbReference type="SAM" id="SignalP"/>
    </source>
</evidence>
<comment type="caution">
    <text evidence="2">The sequence shown here is derived from an EMBL/GenBank/DDBJ whole genome shotgun (WGS) entry which is preliminary data.</text>
</comment>
<evidence type="ECO:0000313" key="2">
    <source>
        <dbReference type="EMBL" id="MBL1075620.1"/>
    </source>
</evidence>
<dbReference type="EMBL" id="JAERRJ010000005">
    <property type="protein sequence ID" value="MBL1075620.1"/>
    <property type="molecule type" value="Genomic_DNA"/>
</dbReference>
<accession>A0ABS1M4U9</accession>
<protein>
    <submittedName>
        <fullName evidence="2">Uncharacterized protein</fullName>
    </submittedName>
</protein>
<name>A0ABS1M4U9_9NOCA</name>
<keyword evidence="3" id="KW-1185">Reference proteome</keyword>
<feature type="chain" id="PRO_5046580589" evidence="1">
    <location>
        <begin position="25"/>
        <end position="97"/>
    </location>
</feature>